<sequence>MAKLNHYNIMFLKSSNSILSQNRAFLSEKVKFRPLKQGLHIAANMGLGDAAMHHLICFAFSNLSLRPLSKHNSESPPLSIDNLFPVLLLPWPADHPNTMLSFQPTLFLSLINSTSTML</sequence>
<organism evidence="1 2">
    <name type="scientific">Theobroma cacao</name>
    <name type="common">Cacao</name>
    <name type="synonym">Cocoa</name>
    <dbReference type="NCBI Taxonomy" id="3641"/>
    <lineage>
        <taxon>Eukaryota</taxon>
        <taxon>Viridiplantae</taxon>
        <taxon>Streptophyta</taxon>
        <taxon>Embryophyta</taxon>
        <taxon>Tracheophyta</taxon>
        <taxon>Spermatophyta</taxon>
        <taxon>Magnoliopsida</taxon>
        <taxon>eudicotyledons</taxon>
        <taxon>Gunneridae</taxon>
        <taxon>Pentapetalae</taxon>
        <taxon>rosids</taxon>
        <taxon>malvids</taxon>
        <taxon>Malvales</taxon>
        <taxon>Malvaceae</taxon>
        <taxon>Byttnerioideae</taxon>
        <taxon>Theobroma</taxon>
    </lineage>
</organism>
<reference evidence="1 2" key="1">
    <citation type="journal article" date="2013" name="Genome Biol.">
        <title>The genome sequence of the most widely cultivated cacao type and its use to identify candidate genes regulating pod color.</title>
        <authorList>
            <person name="Motamayor J.C."/>
            <person name="Mockaitis K."/>
            <person name="Schmutz J."/>
            <person name="Haiminen N."/>
            <person name="Iii D.L."/>
            <person name="Cornejo O."/>
            <person name="Findley S.D."/>
            <person name="Zheng P."/>
            <person name="Utro F."/>
            <person name="Royaert S."/>
            <person name="Saski C."/>
            <person name="Jenkins J."/>
            <person name="Podicheti R."/>
            <person name="Zhao M."/>
            <person name="Scheffler B.E."/>
            <person name="Stack J.C."/>
            <person name="Feltus F.A."/>
            <person name="Mustiga G.M."/>
            <person name="Amores F."/>
            <person name="Phillips W."/>
            <person name="Marelli J.P."/>
            <person name="May G.D."/>
            <person name="Shapiro H."/>
            <person name="Ma J."/>
            <person name="Bustamante C.D."/>
            <person name="Schnell R.J."/>
            <person name="Main D."/>
            <person name="Gilbert D."/>
            <person name="Parida L."/>
            <person name="Kuhn D.N."/>
        </authorList>
    </citation>
    <scope>NUCLEOTIDE SEQUENCE [LARGE SCALE GENOMIC DNA]</scope>
    <source>
        <strain evidence="2">cv. Matina 1-6</strain>
    </source>
</reference>
<dbReference type="AlphaFoldDB" id="S1SMJ5"/>
<name>S1SMJ5_THECC</name>
<dbReference type="EMBL" id="KE133085">
    <property type="protein sequence ID" value="EOY20374.1"/>
    <property type="molecule type" value="Genomic_DNA"/>
</dbReference>
<accession>S1SMJ5</accession>
<keyword evidence="2" id="KW-1185">Reference proteome</keyword>
<dbReference type="HOGENOM" id="CLU_2077370_0_0_1"/>
<gene>
    <name evidence="1" type="ORF">TCM_046250</name>
</gene>
<dbReference type="Gramene" id="EOY20374">
    <property type="protein sequence ID" value="EOY20374"/>
    <property type="gene ID" value="TCM_046250"/>
</dbReference>
<dbReference type="InParanoid" id="S1SMJ5"/>
<proteinExistence type="predicted"/>
<evidence type="ECO:0000313" key="2">
    <source>
        <dbReference type="Proteomes" id="UP000026915"/>
    </source>
</evidence>
<evidence type="ECO:0000313" key="1">
    <source>
        <dbReference type="EMBL" id="EOY20374.1"/>
    </source>
</evidence>
<protein>
    <submittedName>
        <fullName evidence="1">Uncharacterized protein</fullName>
    </submittedName>
</protein>
<dbReference type="Proteomes" id="UP000026915">
    <property type="component" value="Unassembled WGS sequence"/>
</dbReference>